<evidence type="ECO:0000256" key="3">
    <source>
        <dbReference type="ARBA" id="ARBA00022692"/>
    </source>
</evidence>
<keyword evidence="4 7" id="KW-1133">Transmembrane helix</keyword>
<dbReference type="InterPro" id="IPR003838">
    <property type="entry name" value="ABC3_permease_C"/>
</dbReference>
<evidence type="ECO:0000256" key="2">
    <source>
        <dbReference type="ARBA" id="ARBA00022475"/>
    </source>
</evidence>
<dbReference type="PANTHER" id="PTHR30287">
    <property type="entry name" value="MEMBRANE COMPONENT OF PREDICTED ABC SUPERFAMILY METABOLITE UPTAKE TRANSPORTER"/>
    <property type="match status" value="1"/>
</dbReference>
<feature type="transmembrane region" description="Helical" evidence="7">
    <location>
        <begin position="994"/>
        <end position="1016"/>
    </location>
</feature>
<dbReference type="PANTHER" id="PTHR30287:SF1">
    <property type="entry name" value="INNER MEMBRANE PROTEIN"/>
    <property type="match status" value="1"/>
</dbReference>
<feature type="transmembrane region" description="Helical" evidence="7">
    <location>
        <begin position="1050"/>
        <end position="1071"/>
    </location>
</feature>
<gene>
    <name evidence="9" type="ORF">G4332_08035</name>
</gene>
<dbReference type="GO" id="GO:0005886">
    <property type="term" value="C:plasma membrane"/>
    <property type="evidence" value="ECO:0007669"/>
    <property type="project" value="UniProtKB-SubCell"/>
</dbReference>
<feature type="region of interest" description="Disordered" evidence="6">
    <location>
        <begin position="393"/>
        <end position="471"/>
    </location>
</feature>
<dbReference type="Proteomes" id="UP000724058">
    <property type="component" value="Unassembled WGS sequence"/>
</dbReference>
<evidence type="ECO:0000256" key="6">
    <source>
        <dbReference type="SAM" id="MobiDB-lite"/>
    </source>
</evidence>
<evidence type="ECO:0000256" key="1">
    <source>
        <dbReference type="ARBA" id="ARBA00004651"/>
    </source>
</evidence>
<proteinExistence type="predicted"/>
<organism evidence="9 10">
    <name type="scientific">Dorea longicatena</name>
    <dbReference type="NCBI Taxonomy" id="88431"/>
    <lineage>
        <taxon>Bacteria</taxon>
        <taxon>Bacillati</taxon>
        <taxon>Bacillota</taxon>
        <taxon>Clostridia</taxon>
        <taxon>Lachnospirales</taxon>
        <taxon>Lachnospiraceae</taxon>
        <taxon>Dorea</taxon>
    </lineage>
</organism>
<comment type="caution">
    <text evidence="9">The sequence shown here is derived from an EMBL/GenBank/DDBJ whole genome shotgun (WGS) entry which is preliminary data.</text>
</comment>
<feature type="compositionally biased region" description="Low complexity" evidence="6">
    <location>
        <begin position="400"/>
        <end position="426"/>
    </location>
</feature>
<feature type="transmembrane region" description="Helical" evidence="7">
    <location>
        <begin position="596"/>
        <end position="617"/>
    </location>
</feature>
<reference evidence="9" key="2">
    <citation type="submission" date="2020-02" db="EMBL/GenBank/DDBJ databases">
        <authorList>
            <person name="Littmann E."/>
            <person name="Sorbara M."/>
        </authorList>
    </citation>
    <scope>NUCLEOTIDE SEQUENCE</scope>
    <source>
        <strain evidence="9">MSK.10.16</strain>
    </source>
</reference>
<evidence type="ECO:0000256" key="7">
    <source>
        <dbReference type="SAM" id="Phobius"/>
    </source>
</evidence>
<feature type="domain" description="ABC3 transporter permease C-terminal" evidence="8">
    <location>
        <begin position="1000"/>
        <end position="1117"/>
    </location>
</feature>
<dbReference type="RefSeq" id="WP_173793063.1">
    <property type="nucleotide sequence ID" value="NZ_JAAIOC010000007.1"/>
</dbReference>
<evidence type="ECO:0000259" key="8">
    <source>
        <dbReference type="Pfam" id="PF02687"/>
    </source>
</evidence>
<dbReference type="Gene3D" id="1.10.287.1490">
    <property type="match status" value="1"/>
</dbReference>
<feature type="region of interest" description="Disordered" evidence="6">
    <location>
        <begin position="263"/>
        <end position="297"/>
    </location>
</feature>
<dbReference type="EMBL" id="JAAIOD010000008">
    <property type="protein sequence ID" value="NSE58064.1"/>
    <property type="molecule type" value="Genomic_DNA"/>
</dbReference>
<protein>
    <submittedName>
        <fullName evidence="9">FtsX-like permease family protein</fullName>
    </submittedName>
</protein>
<feature type="domain" description="ABC3 transporter permease C-terminal" evidence="8">
    <location>
        <begin position="596"/>
        <end position="712"/>
    </location>
</feature>
<dbReference type="AlphaFoldDB" id="A0AAP7ASU3"/>
<feature type="transmembrane region" description="Helical" evidence="7">
    <location>
        <begin position="763"/>
        <end position="783"/>
    </location>
</feature>
<evidence type="ECO:0000256" key="5">
    <source>
        <dbReference type="ARBA" id="ARBA00023136"/>
    </source>
</evidence>
<keyword evidence="3 7" id="KW-0812">Transmembrane</keyword>
<feature type="transmembrane region" description="Helical" evidence="7">
    <location>
        <begin position="1091"/>
        <end position="1111"/>
    </location>
</feature>
<keyword evidence="5 7" id="KW-0472">Membrane</keyword>
<dbReference type="Gene3D" id="1.10.287.620">
    <property type="entry name" value="Helix Hairpins"/>
    <property type="match status" value="1"/>
</dbReference>
<evidence type="ECO:0000313" key="9">
    <source>
        <dbReference type="EMBL" id="NSE58064.1"/>
    </source>
</evidence>
<reference evidence="9" key="1">
    <citation type="journal article" date="2020" name="Cell Host Microbe">
        <title>Functional and Genomic Variation between Human-Derived Isolates of Lachnospiraceae Reveals Inter- and Intra-Species Diversity.</title>
        <authorList>
            <person name="Sorbara M.T."/>
            <person name="Littmann E.R."/>
            <person name="Fontana E."/>
            <person name="Moody T.U."/>
            <person name="Kohout C.E."/>
            <person name="Gjonbalaj M."/>
            <person name="Eaton V."/>
            <person name="Seok R."/>
            <person name="Leiner I.M."/>
            <person name="Pamer E.G."/>
        </authorList>
    </citation>
    <scope>NUCLEOTIDE SEQUENCE</scope>
    <source>
        <strain evidence="9">MSK.10.16</strain>
    </source>
</reference>
<accession>A0AAP7ASU3</accession>
<keyword evidence="2" id="KW-1003">Cell membrane</keyword>
<sequence length="1126" mass="126389">MARKITRKNFYMEIRRNFGRFISILFIVALGVAFFSGIRASEPSMRITGDAYFDESDLMDIKAVSTLGITKEDVSAVGNVKGVGKAEGAYSADFLNIKNKKQYVLHVMSAMEDMNKITVREGRMPEKAGECLVDDQMNYKIGETIKLKSGTDDKVTDTLKTDELKVVGKGNSPYYISLSRGSTTIGTGTISGFVVVPEKTFDLDVYTEMYVQVAGAKDLTAYTKAYKEKVKTVQKRIEAITEERGKIRKSELEDKANEKLAKAQKKLDDGKAESKQKLEDAKKQITDGETQVSQAKEKIASGKSQIAAAKQTIDTKQKELDQAKKTYQNGLKELSQGKKQYEQGKAAYDSQYAEAQAKIQAGEEGLVTYRAELDKGWAGYQTLLNTIEALKAQAAGGSGQNPDQENPNQDQENPNQDQENPNQDQELLQKIQVMELQAQETKKTLDAKEQDYQTQKAGLDAAKQKLASGKAELDQAKAKLDASEAKLTSAAASIESGQKQLDAGKAELKAQEQTLQNGETEIAQNEAKLADARKEYEDGKETSEEEIAKGEKKLADAKEQIKKIKNPKWYVYNRSTLVEYDGFGENANRMRAIGKVFPVMFFLVAALISLTGMTRMVEEQRIEIGTMKALGYGNFSIASKYLGYAFLATAGGSILGVLTGEKILPYIIIYAYEIMYPHIPKIYVPYHMSYAVMASAASIVCTMGATLASCYKELAAEPAVLMRPPAPKKGRRVFLERIGFIWKRMNFTWKSTIRNLMRYKKRFFMTIFGIGGCMALMLVGYGVKDSVYEIADIQYDEIQLYDGHIFYKDDVTKTEKEELKEYLKEDTDIQTYMDARMQSVTASKENKKRSVYQCVLGNPDIVGKYEDFHDRKTKESYKLTDNGAIVSEKTAKLLNVKEGDTINLKDGMAKGVTVKIAHICENYMGHYIYFTPQYYKKVYGKTAEYNCIMFRAKDGYSEEQVKKAGEKILAKDQVLTISYLHDIKDQLDDMLASLNLVIIVLIVSAGMLAFVVLYNLNSINITERQRELATLKVLGFYDVEVAEYVFRENILLTLIGAFVGVIFGKVLHLFVIQTVEVDAAMFGRSIYLPSYIYSFLFTIGFSLFVNWVMYFKLKKIDMVESLKSIE</sequence>
<feature type="transmembrane region" description="Helical" evidence="7">
    <location>
        <begin position="638"/>
        <end position="657"/>
    </location>
</feature>
<dbReference type="InterPro" id="IPR038766">
    <property type="entry name" value="Membrane_comp_ABC_pdt"/>
</dbReference>
<feature type="compositionally biased region" description="Basic and acidic residues" evidence="6">
    <location>
        <begin position="263"/>
        <end position="286"/>
    </location>
</feature>
<feature type="compositionally biased region" description="Basic and acidic residues" evidence="6">
    <location>
        <begin position="440"/>
        <end position="451"/>
    </location>
</feature>
<dbReference type="Pfam" id="PF02687">
    <property type="entry name" value="FtsX"/>
    <property type="match status" value="2"/>
</dbReference>
<evidence type="ECO:0000256" key="4">
    <source>
        <dbReference type="ARBA" id="ARBA00022989"/>
    </source>
</evidence>
<evidence type="ECO:0000313" key="10">
    <source>
        <dbReference type="Proteomes" id="UP000724058"/>
    </source>
</evidence>
<name>A0AAP7ASU3_9FIRM</name>
<comment type="subcellular location">
    <subcellularLocation>
        <location evidence="1">Cell membrane</location>
        <topology evidence="1">Multi-pass membrane protein</topology>
    </subcellularLocation>
</comment>